<keyword evidence="6" id="KW-1185">Reference proteome</keyword>
<accession>A0ABY4YIB2</accession>
<dbReference type="SUPFAM" id="SSF53933">
    <property type="entry name" value="Microbial ribonucleases"/>
    <property type="match status" value="1"/>
</dbReference>
<dbReference type="EMBL" id="CP099490">
    <property type="protein sequence ID" value="USQ76494.1"/>
    <property type="molecule type" value="Genomic_DNA"/>
</dbReference>
<feature type="chain" id="PRO_5045306833" evidence="4">
    <location>
        <begin position="30"/>
        <end position="195"/>
    </location>
</feature>
<dbReference type="Pfam" id="PF00545">
    <property type="entry name" value="Ribonuclease"/>
    <property type="match status" value="1"/>
</dbReference>
<sequence length="195" mass="20842">MSRPVRQRANVVVALAAAALLTACGLVEPTDTAGPASSAGPAPTQQGNGPGDTLPSASATSATSASEHDDDASADDTQDDDTQDDDRSELPSLGSSGIPECDVLDLPATTLETIDDIEAGGPYDHPRNDGVRFQNREGILPDEDRDYYREFTVETPGLDHRGARRIVTGGFEQTDPEHWYYTGDHYESFCEFAPN</sequence>
<name>A0ABY4YIB2_9MICO</name>
<evidence type="ECO:0000256" key="1">
    <source>
        <dbReference type="ARBA" id="ARBA00022722"/>
    </source>
</evidence>
<keyword evidence="2" id="KW-0378">Hydrolase</keyword>
<organism evidence="5 6">
    <name type="scientific">Ornithinimicrobium cryptoxanthini</name>
    <dbReference type="NCBI Taxonomy" id="2934161"/>
    <lineage>
        <taxon>Bacteria</taxon>
        <taxon>Bacillati</taxon>
        <taxon>Actinomycetota</taxon>
        <taxon>Actinomycetes</taxon>
        <taxon>Micrococcales</taxon>
        <taxon>Ornithinimicrobiaceae</taxon>
        <taxon>Ornithinimicrobium</taxon>
    </lineage>
</organism>
<gene>
    <name evidence="5" type="ORF">NF557_00735</name>
</gene>
<keyword evidence="4" id="KW-0732">Signal</keyword>
<evidence type="ECO:0000313" key="5">
    <source>
        <dbReference type="EMBL" id="USQ76494.1"/>
    </source>
</evidence>
<feature type="compositionally biased region" description="Acidic residues" evidence="3">
    <location>
        <begin position="68"/>
        <end position="87"/>
    </location>
</feature>
<dbReference type="Gene3D" id="3.10.450.30">
    <property type="entry name" value="Microbial ribonucleases"/>
    <property type="match status" value="1"/>
</dbReference>
<protein>
    <submittedName>
        <fullName evidence="5">Ribonuclease</fullName>
    </submittedName>
</protein>
<proteinExistence type="predicted"/>
<evidence type="ECO:0000313" key="6">
    <source>
        <dbReference type="Proteomes" id="UP001056535"/>
    </source>
</evidence>
<reference evidence="5" key="1">
    <citation type="submission" date="2022-06" db="EMBL/GenBank/DDBJ databases">
        <title>Ornithinimicrobium JY.X270.</title>
        <authorList>
            <person name="Huang Y."/>
        </authorList>
    </citation>
    <scope>NUCLEOTIDE SEQUENCE</scope>
    <source>
        <strain evidence="5">JY.X270</strain>
    </source>
</reference>
<feature type="signal peptide" evidence="4">
    <location>
        <begin position="1"/>
        <end position="29"/>
    </location>
</feature>
<evidence type="ECO:0000256" key="3">
    <source>
        <dbReference type="SAM" id="MobiDB-lite"/>
    </source>
</evidence>
<dbReference type="RefSeq" id="WP_252621198.1">
    <property type="nucleotide sequence ID" value="NZ_CP099490.1"/>
</dbReference>
<dbReference type="PROSITE" id="PS51257">
    <property type="entry name" value="PROKAR_LIPOPROTEIN"/>
    <property type="match status" value="1"/>
</dbReference>
<feature type="compositionally biased region" description="Low complexity" evidence="3">
    <location>
        <begin position="28"/>
        <end position="43"/>
    </location>
</feature>
<evidence type="ECO:0000256" key="4">
    <source>
        <dbReference type="SAM" id="SignalP"/>
    </source>
</evidence>
<feature type="region of interest" description="Disordered" evidence="3">
    <location>
        <begin position="28"/>
        <end position="103"/>
    </location>
</feature>
<keyword evidence="1" id="KW-0540">Nuclease</keyword>
<dbReference type="InterPro" id="IPR000026">
    <property type="entry name" value="N1-like"/>
</dbReference>
<dbReference type="InterPro" id="IPR016191">
    <property type="entry name" value="Ribonuclease/ribotoxin"/>
</dbReference>
<evidence type="ECO:0000256" key="2">
    <source>
        <dbReference type="ARBA" id="ARBA00022801"/>
    </source>
</evidence>
<dbReference type="Proteomes" id="UP001056535">
    <property type="component" value="Chromosome"/>
</dbReference>
<feature type="compositionally biased region" description="Low complexity" evidence="3">
    <location>
        <begin position="56"/>
        <end position="65"/>
    </location>
</feature>